<organism evidence="1 2">
    <name type="scientific">Parablautia intestinalis</name>
    <dbReference type="NCBI Taxonomy" id="2320100"/>
    <lineage>
        <taxon>Bacteria</taxon>
        <taxon>Bacillati</taxon>
        <taxon>Bacillota</taxon>
        <taxon>Clostridia</taxon>
        <taxon>Lachnospirales</taxon>
        <taxon>Lachnospiraceae</taxon>
        <taxon>Parablautia</taxon>
    </lineage>
</organism>
<dbReference type="Gene3D" id="3.10.129.130">
    <property type="match status" value="1"/>
</dbReference>
<protein>
    <recommendedName>
        <fullName evidence="3">Type III toxin-antitoxin system ToxN/AbiQ family toxin</fullName>
    </recommendedName>
</protein>
<dbReference type="RefSeq" id="WP_120472124.1">
    <property type="nucleotide sequence ID" value="NZ_RAYQ01000034.1"/>
</dbReference>
<dbReference type="CDD" id="cd17492">
    <property type="entry name" value="toxin_CptN"/>
    <property type="match status" value="1"/>
</dbReference>
<dbReference type="InterPro" id="IPR058108">
    <property type="entry name" value="CptIN-like"/>
</dbReference>
<name>A0A3A9AK68_9FIRM</name>
<accession>A0A3A9AK68</accession>
<dbReference type="NCBIfam" id="NF047359">
    <property type="entry name" value="CptIN"/>
    <property type="match status" value="1"/>
</dbReference>
<proteinExistence type="predicted"/>
<dbReference type="OrthoDB" id="1682300at2"/>
<sequence length="170" mass="20138">METGRLYFVKDEFYDRFKNCGLLENKEVINGKEHNRPCCYALKFSKEDKDIYWMIPISSKVEKYRQKYRRTVEKYGVCDDVSFGYILGKECAFLPQNLFPVTENYIKNVYIDVNTSKPITISKDLMADLNKKARKKIRYNQQGRLFGMSDTMKIYNELMKNLENNKDAAK</sequence>
<evidence type="ECO:0000313" key="1">
    <source>
        <dbReference type="EMBL" id="RKI87903.1"/>
    </source>
</evidence>
<dbReference type="Proteomes" id="UP000280696">
    <property type="component" value="Unassembled WGS sequence"/>
</dbReference>
<keyword evidence="2" id="KW-1185">Reference proteome</keyword>
<reference evidence="1 2" key="1">
    <citation type="submission" date="2018-09" db="EMBL/GenBank/DDBJ databases">
        <title>Murine metabolic-syndrome-specific gut microbial biobank.</title>
        <authorList>
            <person name="Liu C."/>
        </authorList>
    </citation>
    <scope>NUCLEOTIDE SEQUENCE [LARGE SCALE GENOMIC DNA]</scope>
    <source>
        <strain evidence="1 2">0.1xD8-82</strain>
    </source>
</reference>
<comment type="caution">
    <text evidence="1">The sequence shown here is derived from an EMBL/GenBank/DDBJ whole genome shotgun (WGS) entry which is preliminary data.</text>
</comment>
<dbReference type="AlphaFoldDB" id="A0A3A9AK68"/>
<evidence type="ECO:0008006" key="3">
    <source>
        <dbReference type="Google" id="ProtNLM"/>
    </source>
</evidence>
<dbReference type="InterPro" id="IPR053735">
    <property type="entry name" value="Type_III_TA_endoRNase"/>
</dbReference>
<evidence type="ECO:0000313" key="2">
    <source>
        <dbReference type="Proteomes" id="UP000280696"/>
    </source>
</evidence>
<dbReference type="EMBL" id="RAYQ01000034">
    <property type="protein sequence ID" value="RKI87903.1"/>
    <property type="molecule type" value="Genomic_DNA"/>
</dbReference>
<gene>
    <name evidence="1" type="ORF">D7V94_20285</name>
</gene>